<feature type="transmembrane region" description="Helical" evidence="1">
    <location>
        <begin position="12"/>
        <end position="32"/>
    </location>
</feature>
<organism evidence="2">
    <name type="scientific">Gymnodinialimonas phycosphaerae</name>
    <dbReference type="NCBI Taxonomy" id="2841589"/>
    <lineage>
        <taxon>Bacteria</taxon>
        <taxon>Pseudomonadati</taxon>
        <taxon>Pseudomonadota</taxon>
        <taxon>Alphaproteobacteria</taxon>
        <taxon>Rhodobacterales</taxon>
        <taxon>Paracoccaceae</taxon>
        <taxon>Gymnodinialimonas</taxon>
    </lineage>
</organism>
<evidence type="ECO:0000256" key="1">
    <source>
        <dbReference type="SAM" id="Phobius"/>
    </source>
</evidence>
<gene>
    <name evidence="2" type="ORF">KUL25_10535</name>
</gene>
<dbReference type="EMBL" id="CP078073">
    <property type="protein sequence ID" value="QXL89894.1"/>
    <property type="molecule type" value="Genomic_DNA"/>
</dbReference>
<evidence type="ECO:0000313" key="3">
    <source>
        <dbReference type="Proteomes" id="UP000693972"/>
    </source>
</evidence>
<keyword evidence="1" id="KW-0472">Membrane</keyword>
<keyword evidence="1" id="KW-0812">Transmembrane</keyword>
<name>A0A975TY54_9RHOB</name>
<proteinExistence type="predicted"/>
<protein>
    <submittedName>
        <fullName evidence="2">Uncharacterized protein</fullName>
    </submittedName>
</protein>
<accession>A0A975TY54</accession>
<dbReference type="RefSeq" id="WP_257892910.1">
    <property type="nucleotide sequence ID" value="NZ_JAIMBW010000001.1"/>
</dbReference>
<dbReference type="Proteomes" id="UP000693972">
    <property type="component" value="Unassembled WGS sequence"/>
</dbReference>
<keyword evidence="3" id="KW-1185">Reference proteome</keyword>
<evidence type="ECO:0000313" key="2">
    <source>
        <dbReference type="EMBL" id="QXL89894.1"/>
    </source>
</evidence>
<feature type="transmembrane region" description="Helical" evidence="1">
    <location>
        <begin position="44"/>
        <end position="62"/>
    </location>
</feature>
<dbReference type="EMBL" id="JAIMBW010000001">
    <property type="protein sequence ID" value="MBY4893201.1"/>
    <property type="molecule type" value="Genomic_DNA"/>
</dbReference>
<sequence>MPDYIKMILRHAIYGGVIAVAFVGALLWFNVANLWHLVTHSSDGVLALIVMTALCWITFGSVQVGIRIMMMADNDDKGGGKRAPEPVVDPMAMPIPVRADPVRADEARGR</sequence>
<dbReference type="AlphaFoldDB" id="A0A975TY54"/>
<reference evidence="2 3" key="1">
    <citation type="submission" date="2021-07" db="EMBL/GenBank/DDBJ databases">
        <title>Karlodiniumbacter phycospheric gen. nov., sp. nov., a phycosphere bacterium isolated from karlodinium veneficum.</title>
        <authorList>
            <person name="Peng Y."/>
            <person name="Jiang L."/>
            <person name="Lee J."/>
        </authorList>
    </citation>
    <scope>NUCLEOTIDE SEQUENCE</scope>
    <source>
        <strain evidence="2 3">N5</strain>
    </source>
</reference>
<keyword evidence="1" id="KW-1133">Transmembrane helix</keyword>